<dbReference type="PANTHER" id="PTHR43133:SF8">
    <property type="entry name" value="RNA POLYMERASE SIGMA FACTOR HI_1459-RELATED"/>
    <property type="match status" value="1"/>
</dbReference>
<dbReference type="GO" id="GO:0006352">
    <property type="term" value="P:DNA-templated transcription initiation"/>
    <property type="evidence" value="ECO:0007669"/>
    <property type="project" value="InterPro"/>
</dbReference>
<dbReference type="CDD" id="cd06171">
    <property type="entry name" value="Sigma70_r4"/>
    <property type="match status" value="1"/>
</dbReference>
<keyword evidence="2 6" id="KW-0805">Transcription regulation</keyword>
<comment type="caution">
    <text evidence="9">The sequence shown here is derived from an EMBL/GenBank/DDBJ whole genome shotgun (WGS) entry which is preliminary data.</text>
</comment>
<evidence type="ECO:0000256" key="4">
    <source>
        <dbReference type="ARBA" id="ARBA00023125"/>
    </source>
</evidence>
<evidence type="ECO:0000256" key="5">
    <source>
        <dbReference type="ARBA" id="ARBA00023163"/>
    </source>
</evidence>
<dbReference type="PROSITE" id="PS01063">
    <property type="entry name" value="SIGMA70_ECF"/>
    <property type="match status" value="1"/>
</dbReference>
<evidence type="ECO:0000256" key="3">
    <source>
        <dbReference type="ARBA" id="ARBA00023082"/>
    </source>
</evidence>
<evidence type="ECO:0000256" key="6">
    <source>
        <dbReference type="RuleBase" id="RU000716"/>
    </source>
</evidence>
<dbReference type="Pfam" id="PF08281">
    <property type="entry name" value="Sigma70_r4_2"/>
    <property type="match status" value="1"/>
</dbReference>
<dbReference type="PANTHER" id="PTHR43133">
    <property type="entry name" value="RNA POLYMERASE ECF-TYPE SIGMA FACTO"/>
    <property type="match status" value="1"/>
</dbReference>
<keyword evidence="5 6" id="KW-0804">Transcription</keyword>
<proteinExistence type="inferred from homology"/>
<dbReference type="GO" id="GO:0003677">
    <property type="term" value="F:DNA binding"/>
    <property type="evidence" value="ECO:0007669"/>
    <property type="project" value="UniProtKB-KW"/>
</dbReference>
<dbReference type="SUPFAM" id="SSF88659">
    <property type="entry name" value="Sigma3 and sigma4 domains of RNA polymerase sigma factors"/>
    <property type="match status" value="1"/>
</dbReference>
<keyword evidence="3 6" id="KW-0731">Sigma factor</keyword>
<dbReference type="InterPro" id="IPR013325">
    <property type="entry name" value="RNA_pol_sigma_r2"/>
</dbReference>
<dbReference type="AlphaFoldDB" id="A0A1G2QJZ9"/>
<dbReference type="SUPFAM" id="SSF88946">
    <property type="entry name" value="Sigma2 domain of RNA polymerase sigma factors"/>
    <property type="match status" value="1"/>
</dbReference>
<feature type="domain" description="RNA polymerase sigma-70 region 2" evidence="7">
    <location>
        <begin position="21"/>
        <end position="86"/>
    </location>
</feature>
<evidence type="ECO:0000313" key="10">
    <source>
        <dbReference type="Proteomes" id="UP000177140"/>
    </source>
</evidence>
<gene>
    <name evidence="9" type="ORF">A2556_02115</name>
</gene>
<dbReference type="InterPro" id="IPR013324">
    <property type="entry name" value="RNA_pol_sigma_r3/r4-like"/>
</dbReference>
<dbReference type="Pfam" id="PF04542">
    <property type="entry name" value="Sigma70_r2"/>
    <property type="match status" value="1"/>
</dbReference>
<dbReference type="Gene3D" id="1.10.10.10">
    <property type="entry name" value="Winged helix-like DNA-binding domain superfamily/Winged helix DNA-binding domain"/>
    <property type="match status" value="1"/>
</dbReference>
<dbReference type="Proteomes" id="UP000177140">
    <property type="component" value="Unassembled WGS sequence"/>
</dbReference>
<dbReference type="Gene3D" id="1.10.1740.10">
    <property type="match status" value="1"/>
</dbReference>
<evidence type="ECO:0000313" key="9">
    <source>
        <dbReference type="EMBL" id="OHA60974.1"/>
    </source>
</evidence>
<evidence type="ECO:0000256" key="1">
    <source>
        <dbReference type="ARBA" id="ARBA00010641"/>
    </source>
</evidence>
<evidence type="ECO:0000259" key="7">
    <source>
        <dbReference type="Pfam" id="PF04542"/>
    </source>
</evidence>
<dbReference type="InterPro" id="IPR036388">
    <property type="entry name" value="WH-like_DNA-bd_sf"/>
</dbReference>
<evidence type="ECO:0000259" key="8">
    <source>
        <dbReference type="Pfam" id="PF08281"/>
    </source>
</evidence>
<feature type="domain" description="RNA polymerase sigma factor 70 region 4 type 2" evidence="8">
    <location>
        <begin position="125"/>
        <end position="174"/>
    </location>
</feature>
<evidence type="ECO:0000256" key="2">
    <source>
        <dbReference type="ARBA" id="ARBA00023015"/>
    </source>
</evidence>
<sequence length="183" mass="20993">MVNLGYNRSVEEDNLQIEAIIKAYLGPVYGFVRRLSGDAFEAEDIAQDVFLKVWKNLDRYDSKQDFKAWLFAIARNTTIDWLRKHRPMLFSSLDQPEGDGDFVDNLIDEEPLPAELFERAELAQVLSEALAQLSLDQRTVILLHVEQDLTFEAISQIAGRPLNTVKSQYRRGLITLRQILAPK</sequence>
<dbReference type="GO" id="GO:0016987">
    <property type="term" value="F:sigma factor activity"/>
    <property type="evidence" value="ECO:0007669"/>
    <property type="project" value="UniProtKB-KW"/>
</dbReference>
<dbReference type="InterPro" id="IPR007627">
    <property type="entry name" value="RNA_pol_sigma70_r2"/>
</dbReference>
<accession>A0A1G2QJZ9</accession>
<dbReference type="InterPro" id="IPR014284">
    <property type="entry name" value="RNA_pol_sigma-70_dom"/>
</dbReference>
<name>A0A1G2QJZ9_9BACT</name>
<dbReference type="InterPro" id="IPR013249">
    <property type="entry name" value="RNA_pol_sigma70_r4_t2"/>
</dbReference>
<protein>
    <recommendedName>
        <fullName evidence="6">RNA polymerase sigma factor</fullName>
    </recommendedName>
</protein>
<dbReference type="InterPro" id="IPR000838">
    <property type="entry name" value="RNA_pol_sigma70_ECF_CS"/>
</dbReference>
<reference evidence="9 10" key="1">
    <citation type="journal article" date="2016" name="Nat. Commun.">
        <title>Thousands of microbial genomes shed light on interconnected biogeochemical processes in an aquifer system.</title>
        <authorList>
            <person name="Anantharaman K."/>
            <person name="Brown C.T."/>
            <person name="Hug L.A."/>
            <person name="Sharon I."/>
            <person name="Castelle C.J."/>
            <person name="Probst A.J."/>
            <person name="Thomas B.C."/>
            <person name="Singh A."/>
            <person name="Wilkins M.J."/>
            <person name="Karaoz U."/>
            <person name="Brodie E.L."/>
            <person name="Williams K.H."/>
            <person name="Hubbard S.S."/>
            <person name="Banfield J.F."/>
        </authorList>
    </citation>
    <scope>NUCLEOTIDE SEQUENCE [LARGE SCALE GENOMIC DNA]</scope>
</reference>
<comment type="similarity">
    <text evidence="1 6">Belongs to the sigma-70 factor family. ECF subfamily.</text>
</comment>
<dbReference type="NCBIfam" id="TIGR02937">
    <property type="entry name" value="sigma70-ECF"/>
    <property type="match status" value="1"/>
</dbReference>
<dbReference type="EMBL" id="MHTM01000041">
    <property type="protein sequence ID" value="OHA60974.1"/>
    <property type="molecule type" value="Genomic_DNA"/>
</dbReference>
<organism evidence="9 10">
    <name type="scientific">Candidatus Vogelbacteria bacterium RIFOXYD2_FULL_44_9</name>
    <dbReference type="NCBI Taxonomy" id="1802441"/>
    <lineage>
        <taxon>Bacteria</taxon>
        <taxon>Candidatus Vogeliibacteriota</taxon>
    </lineage>
</organism>
<keyword evidence="4 6" id="KW-0238">DNA-binding</keyword>
<dbReference type="InterPro" id="IPR039425">
    <property type="entry name" value="RNA_pol_sigma-70-like"/>
</dbReference>